<reference evidence="1" key="1">
    <citation type="submission" date="2021-02" db="EMBL/GenBank/DDBJ databases">
        <authorList>
            <person name="Nowell W R."/>
        </authorList>
    </citation>
    <scope>NUCLEOTIDE SEQUENCE</scope>
</reference>
<evidence type="ECO:0000313" key="2">
    <source>
        <dbReference type="Proteomes" id="UP000681720"/>
    </source>
</evidence>
<dbReference type="EMBL" id="CAJOBJ010022282">
    <property type="protein sequence ID" value="CAF4222667.1"/>
    <property type="molecule type" value="Genomic_DNA"/>
</dbReference>
<comment type="caution">
    <text evidence="1">The sequence shown here is derived from an EMBL/GenBank/DDBJ whole genome shotgun (WGS) entry which is preliminary data.</text>
</comment>
<feature type="non-terminal residue" evidence="1">
    <location>
        <position position="1"/>
    </location>
</feature>
<sequence>DLKTTRIGGKLGIGGHGRLTKEMAIRFKQYYRQAISKNKTDLDEMIRAVWSIWKHKNHITSGAR</sequence>
<gene>
    <name evidence="1" type="ORF">GIL414_LOCUS22475</name>
</gene>
<dbReference type="AlphaFoldDB" id="A0A8S2SHT2"/>
<name>A0A8S2SHT2_9BILA</name>
<dbReference type="Proteomes" id="UP000681720">
    <property type="component" value="Unassembled WGS sequence"/>
</dbReference>
<protein>
    <submittedName>
        <fullName evidence="1">Uncharacterized protein</fullName>
    </submittedName>
</protein>
<evidence type="ECO:0000313" key="1">
    <source>
        <dbReference type="EMBL" id="CAF4222667.1"/>
    </source>
</evidence>
<organism evidence="1 2">
    <name type="scientific">Rotaria magnacalcarata</name>
    <dbReference type="NCBI Taxonomy" id="392030"/>
    <lineage>
        <taxon>Eukaryota</taxon>
        <taxon>Metazoa</taxon>
        <taxon>Spiralia</taxon>
        <taxon>Gnathifera</taxon>
        <taxon>Rotifera</taxon>
        <taxon>Eurotatoria</taxon>
        <taxon>Bdelloidea</taxon>
        <taxon>Philodinida</taxon>
        <taxon>Philodinidae</taxon>
        <taxon>Rotaria</taxon>
    </lineage>
</organism>
<accession>A0A8S2SHT2</accession>
<proteinExistence type="predicted"/>